<dbReference type="Proteomes" id="UP001157353">
    <property type="component" value="Unassembled WGS sequence"/>
</dbReference>
<comment type="subcellular location">
    <subcellularLocation>
        <location evidence="4">Cell inner membrane</location>
        <topology evidence="4">Peripheral membrane protein</topology>
        <orientation evidence="4">Cytoplasmic side</orientation>
    </subcellularLocation>
    <text evidence="4">Loosely associated with the cytoplasmic side of the inner membrane, probably via SecY.</text>
</comment>
<dbReference type="InterPro" id="IPR038228">
    <property type="entry name" value="Syd_sf"/>
</dbReference>
<sequence length="187" mass="21340">MNNTIKAALQDLHTRHAKIWKDEHNSLPQQVFDEEWISPCEVQRLQGELLTWSAVERDVEINLANIEEALEVTLHPSISALFCSFYADGIPCLFEGHPIDLIQVWNDEDFNLLQENMIAHFMMQKRLKKPASMFIASCSDEMQVISILNETGEVQLETLGKKQEAVLAPDLETFLAKLQPVLGHEQD</sequence>
<evidence type="ECO:0000313" key="6">
    <source>
        <dbReference type="Proteomes" id="UP001157353"/>
    </source>
</evidence>
<evidence type="ECO:0000256" key="3">
    <source>
        <dbReference type="ARBA" id="ARBA00023136"/>
    </source>
</evidence>
<dbReference type="InterPro" id="IPR009948">
    <property type="entry name" value="Syd"/>
</dbReference>
<dbReference type="Gene3D" id="3.40.1580.20">
    <property type="entry name" value="Syd protein"/>
    <property type="match status" value="1"/>
</dbReference>
<evidence type="ECO:0000256" key="2">
    <source>
        <dbReference type="ARBA" id="ARBA00022519"/>
    </source>
</evidence>
<dbReference type="EMBL" id="BSPQ01000016">
    <property type="protein sequence ID" value="GLS91946.1"/>
    <property type="molecule type" value="Genomic_DNA"/>
</dbReference>
<gene>
    <name evidence="4 5" type="primary">syd</name>
    <name evidence="5" type="ORF">GCM10007916_30160</name>
</gene>
<reference evidence="6" key="1">
    <citation type="journal article" date="2019" name="Int. J. Syst. Evol. Microbiol.">
        <title>The Global Catalogue of Microorganisms (GCM) 10K type strain sequencing project: providing services to taxonomists for standard genome sequencing and annotation.</title>
        <authorList>
            <consortium name="The Broad Institute Genomics Platform"/>
            <consortium name="The Broad Institute Genome Sequencing Center for Infectious Disease"/>
            <person name="Wu L."/>
            <person name="Ma J."/>
        </authorList>
    </citation>
    <scope>NUCLEOTIDE SEQUENCE [LARGE SCALE GENOMIC DNA]</scope>
    <source>
        <strain evidence="6">NBRC 103166</strain>
    </source>
</reference>
<dbReference type="HAMAP" id="MF_01104">
    <property type="entry name" value="Syd"/>
    <property type="match status" value="1"/>
</dbReference>
<keyword evidence="2 4" id="KW-0997">Cell inner membrane</keyword>
<keyword evidence="1 4" id="KW-1003">Cell membrane</keyword>
<dbReference type="RefSeq" id="WP_284205038.1">
    <property type="nucleotide sequence ID" value="NZ_BSPQ01000016.1"/>
</dbReference>
<comment type="similarity">
    <text evidence="4">Belongs to the Syd family.</text>
</comment>
<evidence type="ECO:0000256" key="1">
    <source>
        <dbReference type="ARBA" id="ARBA00022475"/>
    </source>
</evidence>
<keyword evidence="3 4" id="KW-0472">Membrane</keyword>
<dbReference type="CDD" id="cd16323">
    <property type="entry name" value="Syd"/>
    <property type="match status" value="1"/>
</dbReference>
<dbReference type="NCBIfam" id="NF003439">
    <property type="entry name" value="PRK04968.1"/>
    <property type="match status" value="1"/>
</dbReference>
<accession>A0ABQ6E3G2</accession>
<evidence type="ECO:0000313" key="5">
    <source>
        <dbReference type="EMBL" id="GLS91946.1"/>
    </source>
</evidence>
<protein>
    <recommendedName>
        <fullName evidence="4">Protein Syd</fullName>
    </recommendedName>
</protein>
<comment type="caution">
    <text evidence="5">The sequence shown here is derived from an EMBL/GenBank/DDBJ whole genome shotgun (WGS) entry which is preliminary data.</text>
</comment>
<proteinExistence type="inferred from homology"/>
<name>A0ABQ6E3G2_9GAMM</name>
<organism evidence="5 6">
    <name type="scientific">Psychromonas marina</name>
    <dbReference type="NCBI Taxonomy" id="88364"/>
    <lineage>
        <taxon>Bacteria</taxon>
        <taxon>Pseudomonadati</taxon>
        <taxon>Pseudomonadota</taxon>
        <taxon>Gammaproteobacteria</taxon>
        <taxon>Alteromonadales</taxon>
        <taxon>Psychromonadaceae</taxon>
        <taxon>Psychromonas</taxon>
    </lineage>
</organism>
<dbReference type="Pfam" id="PF07348">
    <property type="entry name" value="Syd"/>
    <property type="match status" value="1"/>
</dbReference>
<evidence type="ECO:0000256" key="4">
    <source>
        <dbReference type="HAMAP-Rule" id="MF_01104"/>
    </source>
</evidence>
<keyword evidence="6" id="KW-1185">Reference proteome</keyword>
<comment type="function">
    <text evidence="4">Interacts with the SecY protein in vivo. May bind preferentially to an uncomplexed state of SecY, thus functioning either as a chelating agent for excess SecY in the cell or as a regulatory factor that negatively controls the translocase function.</text>
</comment>